<proteinExistence type="predicted"/>
<dbReference type="EMBL" id="LT629763">
    <property type="protein sequence ID" value="SDR80514.1"/>
    <property type="molecule type" value="Genomic_DNA"/>
</dbReference>
<feature type="coiled-coil region" evidence="1">
    <location>
        <begin position="82"/>
        <end position="136"/>
    </location>
</feature>
<dbReference type="AlphaFoldDB" id="A0A1H1M121"/>
<dbReference type="SUPFAM" id="SSF48452">
    <property type="entry name" value="TPR-like"/>
    <property type="match status" value="1"/>
</dbReference>
<dbReference type="Proteomes" id="UP000243413">
    <property type="component" value="Chromosome I"/>
</dbReference>
<keyword evidence="1" id="KW-0175">Coiled coil</keyword>
<gene>
    <name evidence="2" type="ORF">SAMN05216271_0444</name>
</gene>
<dbReference type="OrthoDB" id="516502at2"/>
<protein>
    <submittedName>
        <fullName evidence="2">Uncharacterized protein</fullName>
    </submittedName>
</protein>
<evidence type="ECO:0000256" key="1">
    <source>
        <dbReference type="SAM" id="Coils"/>
    </source>
</evidence>
<sequence>MELNRPTPYDIACHFCVSTISGATIPATRLSNILERIFRGQPLTLLSLNYLRQQNLNELYQLATGQITYEAFIAALDPVLVAREQAAKAENQTRTAERLAQERAWHIDAQREIEAAKVARNERAAAQKAQSDHERKAADAARIAYESAWAVQCNHNREAAAATYRTRMREPNYTPPTPRDIARHFRVDHPTAIISPFSNVLEALYQGRPLAAAYLNYLKIKGFTRLYELAIGQATYESYISEIDAAEVARMVAEAARLKQTEAEILRREAAEVARIARESDPAYILRRKYGIFTIAQSSLPRMMAILQNIDSGNRLADEDFVWLNTEVREHFTEELRKTYHLREAEFCGNEYRRTLDPWKAINASGHFRKCDQPESALELLASVPSNRFKHPKIHSAMCTTRGGVMRDLGRRNEALQFGKQGHELQPRNFRPCTLLGAVYVELGNFVDGHGWYAKAEERGASTQSIDTELRGIFLRADKSRRETMRAALLAKDPIRYRWVKNKKYGSDS</sequence>
<organism evidence="2 3">
    <name type="scientific">Halopseudomonas sabulinigri</name>
    <dbReference type="NCBI Taxonomy" id="472181"/>
    <lineage>
        <taxon>Bacteria</taxon>
        <taxon>Pseudomonadati</taxon>
        <taxon>Pseudomonadota</taxon>
        <taxon>Gammaproteobacteria</taxon>
        <taxon>Pseudomonadales</taxon>
        <taxon>Pseudomonadaceae</taxon>
        <taxon>Halopseudomonas</taxon>
    </lineage>
</organism>
<accession>A0A1H1M121</accession>
<dbReference type="RefSeq" id="WP_092283429.1">
    <property type="nucleotide sequence ID" value="NZ_LT629763.1"/>
</dbReference>
<dbReference type="InterPro" id="IPR011990">
    <property type="entry name" value="TPR-like_helical_dom_sf"/>
</dbReference>
<name>A0A1H1M121_9GAMM</name>
<evidence type="ECO:0000313" key="3">
    <source>
        <dbReference type="Proteomes" id="UP000243413"/>
    </source>
</evidence>
<reference evidence="3" key="1">
    <citation type="submission" date="2016-10" db="EMBL/GenBank/DDBJ databases">
        <authorList>
            <person name="Varghese N."/>
            <person name="Submissions S."/>
        </authorList>
    </citation>
    <scope>NUCLEOTIDE SEQUENCE [LARGE SCALE GENOMIC DNA]</scope>
    <source>
        <strain evidence="3">JCM 14963</strain>
    </source>
</reference>
<dbReference type="STRING" id="472181.SAMN05216271_0444"/>
<evidence type="ECO:0000313" key="2">
    <source>
        <dbReference type="EMBL" id="SDR80514.1"/>
    </source>
</evidence>